<evidence type="ECO:0000256" key="9">
    <source>
        <dbReference type="ARBA" id="ARBA00023224"/>
    </source>
</evidence>
<dbReference type="SMART" id="SM01381">
    <property type="entry name" value="7TM_GPCR_Srsx"/>
    <property type="match status" value="1"/>
</dbReference>
<dbReference type="CDD" id="cd14967">
    <property type="entry name" value="7tmA_amine_R-like"/>
    <property type="match status" value="1"/>
</dbReference>
<feature type="transmembrane region" description="Helical" evidence="12">
    <location>
        <begin position="163"/>
        <end position="191"/>
    </location>
</feature>
<evidence type="ECO:0000256" key="5">
    <source>
        <dbReference type="ARBA" id="ARBA00023040"/>
    </source>
</evidence>
<keyword evidence="6 12" id="KW-0472">Membrane</keyword>
<dbReference type="GO" id="GO:0005886">
    <property type="term" value="C:plasma membrane"/>
    <property type="evidence" value="ECO:0007669"/>
    <property type="project" value="UniProtKB-SubCell"/>
</dbReference>
<organism evidence="14 15">
    <name type="scientific">Macrostomum lignano</name>
    <dbReference type="NCBI Taxonomy" id="282301"/>
    <lineage>
        <taxon>Eukaryota</taxon>
        <taxon>Metazoa</taxon>
        <taxon>Spiralia</taxon>
        <taxon>Lophotrochozoa</taxon>
        <taxon>Platyhelminthes</taxon>
        <taxon>Rhabditophora</taxon>
        <taxon>Macrostomorpha</taxon>
        <taxon>Macrostomida</taxon>
        <taxon>Macrostomidae</taxon>
        <taxon>Macrostomum</taxon>
    </lineage>
</organism>
<evidence type="ECO:0000256" key="12">
    <source>
        <dbReference type="SAM" id="Phobius"/>
    </source>
</evidence>
<dbReference type="PROSITE" id="PS50262">
    <property type="entry name" value="G_PROTEIN_RECEP_F1_2"/>
    <property type="match status" value="1"/>
</dbReference>
<dbReference type="PRINTS" id="PR00237">
    <property type="entry name" value="GPCRRHODOPSN"/>
</dbReference>
<dbReference type="PROSITE" id="PS00237">
    <property type="entry name" value="G_PROTEIN_RECEP_F1_1"/>
    <property type="match status" value="1"/>
</dbReference>
<dbReference type="GO" id="GO:0004930">
    <property type="term" value="F:G protein-coupled receptor activity"/>
    <property type="evidence" value="ECO:0007669"/>
    <property type="project" value="UniProtKB-KW"/>
</dbReference>
<feature type="transmembrane region" description="Helical" evidence="12">
    <location>
        <begin position="6"/>
        <end position="32"/>
    </location>
</feature>
<evidence type="ECO:0000259" key="13">
    <source>
        <dbReference type="PROSITE" id="PS50262"/>
    </source>
</evidence>
<evidence type="ECO:0000313" key="15">
    <source>
        <dbReference type="WBParaSite" id="maker-uti_cns_0030128-snap-gene-0.2-mRNA-1"/>
    </source>
</evidence>
<feature type="compositionally biased region" description="Polar residues" evidence="11">
    <location>
        <begin position="208"/>
        <end position="218"/>
    </location>
</feature>
<keyword evidence="9 10" id="KW-0807">Transducer</keyword>
<feature type="transmembrane region" description="Helical" evidence="12">
    <location>
        <begin position="44"/>
        <end position="68"/>
    </location>
</feature>
<feature type="region of interest" description="Disordered" evidence="11">
    <location>
        <begin position="208"/>
        <end position="230"/>
    </location>
</feature>
<keyword evidence="7 10" id="KW-0675">Receptor</keyword>
<feature type="domain" description="G-protein coupled receptors family 1 profile" evidence="13">
    <location>
        <begin position="23"/>
        <end position="368"/>
    </location>
</feature>
<dbReference type="InterPro" id="IPR000276">
    <property type="entry name" value="GPCR_Rhodpsn"/>
</dbReference>
<evidence type="ECO:0000256" key="6">
    <source>
        <dbReference type="ARBA" id="ARBA00023136"/>
    </source>
</evidence>
<evidence type="ECO:0000256" key="10">
    <source>
        <dbReference type="RuleBase" id="RU000688"/>
    </source>
</evidence>
<evidence type="ECO:0000256" key="3">
    <source>
        <dbReference type="ARBA" id="ARBA00022692"/>
    </source>
</evidence>
<keyword evidence="2" id="KW-1003">Cell membrane</keyword>
<dbReference type="InterPro" id="IPR017452">
    <property type="entry name" value="GPCR_Rhodpsn_7TM"/>
</dbReference>
<reference evidence="15" key="1">
    <citation type="submission" date="2016-11" db="UniProtKB">
        <authorList>
            <consortium name="WormBaseParasite"/>
        </authorList>
    </citation>
    <scope>IDENTIFICATION</scope>
</reference>
<keyword evidence="5 10" id="KW-0297">G-protein coupled receptor</keyword>
<name>A0A1I8IXP3_9PLAT</name>
<evidence type="ECO:0000256" key="7">
    <source>
        <dbReference type="ARBA" id="ARBA00023170"/>
    </source>
</evidence>
<keyword evidence="8" id="KW-0325">Glycoprotein</keyword>
<evidence type="ECO:0000256" key="4">
    <source>
        <dbReference type="ARBA" id="ARBA00022989"/>
    </source>
</evidence>
<dbReference type="WBParaSite" id="maker-uti_cns_0030128-snap-gene-0.2-mRNA-1">
    <property type="protein sequence ID" value="maker-uti_cns_0030128-snap-gene-0.2-mRNA-1"/>
    <property type="gene ID" value="maker-uti_cns_0030128-snap-gene-0.2"/>
</dbReference>
<comment type="subcellular location">
    <subcellularLocation>
        <location evidence="1">Cell membrane</location>
        <topology evidence="1">Multi-pass membrane protein</topology>
    </subcellularLocation>
</comment>
<feature type="transmembrane region" description="Helical" evidence="12">
    <location>
        <begin position="122"/>
        <end position="143"/>
    </location>
</feature>
<comment type="similarity">
    <text evidence="10">Belongs to the G-protein coupled receptor 1 family.</text>
</comment>
<keyword evidence="4 12" id="KW-1133">Transmembrane helix</keyword>
<evidence type="ECO:0000313" key="14">
    <source>
        <dbReference type="Proteomes" id="UP000095280"/>
    </source>
</evidence>
<evidence type="ECO:0000256" key="1">
    <source>
        <dbReference type="ARBA" id="ARBA00004651"/>
    </source>
</evidence>
<feature type="transmembrane region" description="Helical" evidence="12">
    <location>
        <begin position="315"/>
        <end position="340"/>
    </location>
</feature>
<accession>A0A1I8IXP3</accession>
<dbReference type="AlphaFoldDB" id="A0A1I8IXP3"/>
<feature type="transmembrane region" description="Helical" evidence="12">
    <location>
        <begin position="352"/>
        <end position="371"/>
    </location>
</feature>
<proteinExistence type="inferred from homology"/>
<dbReference type="SUPFAM" id="SSF81321">
    <property type="entry name" value="Family A G protein-coupled receptor-like"/>
    <property type="match status" value="1"/>
</dbReference>
<dbReference type="Pfam" id="PF00001">
    <property type="entry name" value="7tm_1"/>
    <property type="match status" value="1"/>
</dbReference>
<evidence type="ECO:0000256" key="11">
    <source>
        <dbReference type="SAM" id="MobiDB-lite"/>
    </source>
</evidence>
<feature type="region of interest" description="Disordered" evidence="11">
    <location>
        <begin position="535"/>
        <end position="564"/>
    </location>
</feature>
<feature type="transmembrane region" description="Helical" evidence="12">
    <location>
        <begin position="80"/>
        <end position="101"/>
    </location>
</feature>
<dbReference type="Gene3D" id="1.20.1070.10">
    <property type="entry name" value="Rhodopsin 7-helix transmembrane proteins"/>
    <property type="match status" value="1"/>
</dbReference>
<dbReference type="PANTHER" id="PTHR24248">
    <property type="entry name" value="ADRENERGIC RECEPTOR-RELATED G-PROTEIN COUPLED RECEPTOR"/>
    <property type="match status" value="1"/>
</dbReference>
<keyword evidence="3 10" id="KW-0812">Transmembrane</keyword>
<dbReference type="Proteomes" id="UP000095280">
    <property type="component" value="Unplaced"/>
</dbReference>
<evidence type="ECO:0000256" key="2">
    <source>
        <dbReference type="ARBA" id="ARBA00022475"/>
    </source>
</evidence>
<sequence length="607" mass="65176">MLSGTQWAAVPFMCLLDAMTISGNILVIVAVFTNRTLRQVQNFLLVSLASADLAVGILVMPLQILVYVDPTRLPRVVCTLFTTLDIFCCTASILNLAAIAVDRYAAIRYPIQYATRRTLATVLAMIAAAFGLSGLISIGPVLGFQRGNSSDASQSFNCTLPELPGYIIFSAMGSFYIPAGLIISLYVKIYITLRRRLRRRAQESAVNRFSQATSVRQGSQDDRSSACGAVANPTTTSANAATAAAAAAAAAAAGEAVTANSNNSSINGGGIQDASESIATAAAAAAAAAAAYQHQLLAGKARARQKISLMRERRALRTLGIVMGVFMLCWLPFFIFYLAGAWGVKQKSAFDAAVWLGYLNSALNPIIYTVFNEDFRRAVARLLRLSGRAEAAVGVVDRGGDGQEMRITFTKELVEYSALVATFLSSATSKTRLENMRNKMINSFCVAQGAEKICKGIWELRRHACRTHLGTASLLAGHRQRSMTLQSTKTANSGAGRFRIIKVVLRSVHRSLAAASVVTTTAVAAGLSALPAANSTLPRQWRPPDGSTSRRRCRRRRGDGPPERQAVQVRIVGRQALVVPTEVAGLFKKLPVASGLGWSRRLLRLLL</sequence>
<evidence type="ECO:0000256" key="8">
    <source>
        <dbReference type="ARBA" id="ARBA00023180"/>
    </source>
</evidence>
<dbReference type="PANTHER" id="PTHR24248:SF174">
    <property type="entry name" value="TYRAMINE_OCTOPAMINE RECEPTOR"/>
    <property type="match status" value="1"/>
</dbReference>
<keyword evidence="14" id="KW-1185">Reference proteome</keyword>
<protein>
    <submittedName>
        <fullName evidence="15">G_PROTEIN_RECEP_F1_2 domain-containing protein</fullName>
    </submittedName>
</protein>